<evidence type="ECO:0000256" key="5">
    <source>
        <dbReference type="ARBA" id="ARBA00005165"/>
    </source>
</evidence>
<dbReference type="SUPFAM" id="SSF53613">
    <property type="entry name" value="Ribokinase-like"/>
    <property type="match status" value="1"/>
</dbReference>
<comment type="function">
    <text evidence="3">Condenses 4-methyl-5-(beta-hydroxyethyl)thiazole monophosphate (THZ-P) and 2-methyl-4-amino-5-hydroxymethyl pyrimidine pyrophosphate (HMP-PP) to form thiamine monophosphate (TMP).</text>
</comment>
<keyword evidence="10" id="KW-0067">ATP-binding</keyword>
<comment type="similarity">
    <text evidence="16">In the C-terminal section; belongs to the Thz kinase family.</text>
</comment>
<evidence type="ECO:0000256" key="8">
    <source>
        <dbReference type="ARBA" id="ARBA00022741"/>
    </source>
</evidence>
<feature type="domain" description="Thiamine phosphate synthase/TenI" evidence="18">
    <location>
        <begin position="10"/>
        <end position="201"/>
    </location>
</feature>
<dbReference type="PRINTS" id="PR01099">
    <property type="entry name" value="HYETHTZKNASE"/>
</dbReference>
<dbReference type="FunFam" id="3.20.20.70:FF:000104">
    <property type="entry name" value="Thiamine biosynthetic bifunctional enzyme"/>
    <property type="match status" value="1"/>
</dbReference>
<dbReference type="GO" id="GO:0005737">
    <property type="term" value="C:cytoplasm"/>
    <property type="evidence" value="ECO:0007669"/>
    <property type="project" value="TreeGrafter"/>
</dbReference>
<keyword evidence="12" id="KW-0784">Thiamine biosynthesis</keyword>
<keyword evidence="7" id="KW-0479">Metal-binding</keyword>
<dbReference type="NCBIfam" id="NF006830">
    <property type="entry name" value="PRK09355.1"/>
    <property type="match status" value="1"/>
</dbReference>
<dbReference type="GO" id="GO:0004789">
    <property type="term" value="F:thiamine-phosphate diphosphorylase activity"/>
    <property type="evidence" value="ECO:0007669"/>
    <property type="project" value="UniProtKB-EC"/>
</dbReference>
<evidence type="ECO:0000256" key="14">
    <source>
        <dbReference type="ARBA" id="ARBA00047851"/>
    </source>
</evidence>
<dbReference type="EMBL" id="KQ085895">
    <property type="protein sequence ID" value="KLO18356.1"/>
    <property type="molecule type" value="Genomic_DNA"/>
</dbReference>
<dbReference type="InterPro" id="IPR029056">
    <property type="entry name" value="Ribokinase-like"/>
</dbReference>
<keyword evidence="6" id="KW-0808">Transferase</keyword>
<dbReference type="PANTHER" id="PTHR20857">
    <property type="entry name" value="THIAMINE-PHOSPHATE PYROPHOSPHORYLASE"/>
    <property type="match status" value="1"/>
</dbReference>
<evidence type="ECO:0000256" key="3">
    <source>
        <dbReference type="ARBA" id="ARBA00003814"/>
    </source>
</evidence>
<evidence type="ECO:0000256" key="7">
    <source>
        <dbReference type="ARBA" id="ARBA00022723"/>
    </source>
</evidence>
<dbReference type="Pfam" id="PF02110">
    <property type="entry name" value="HK"/>
    <property type="match status" value="1"/>
</dbReference>
<dbReference type="GO" id="GO:0000287">
    <property type="term" value="F:magnesium ion binding"/>
    <property type="evidence" value="ECO:0007669"/>
    <property type="project" value="InterPro"/>
</dbReference>
<dbReference type="OrthoDB" id="4994at2759"/>
<dbReference type="Gene3D" id="3.40.1190.20">
    <property type="match status" value="1"/>
</dbReference>
<dbReference type="HAMAP" id="MF_00097">
    <property type="entry name" value="TMP_synthase"/>
    <property type="match status" value="1"/>
</dbReference>
<dbReference type="GO" id="GO:0005524">
    <property type="term" value="F:ATP binding"/>
    <property type="evidence" value="ECO:0007669"/>
    <property type="project" value="UniProtKB-KW"/>
</dbReference>
<comment type="pathway">
    <text evidence="5">Cofactor biosynthesis; thiamine diphosphate biosynthesis; thiamine phosphate from 4-amino-2-methyl-5-diphosphomethylpyrimidine and 4-methyl-5-(2-phosphoethyl)-thiazole: step 1/1.</text>
</comment>
<name>A0A0H2SML5_9AGAM</name>
<evidence type="ECO:0000256" key="12">
    <source>
        <dbReference type="ARBA" id="ARBA00022977"/>
    </source>
</evidence>
<evidence type="ECO:0000256" key="17">
    <source>
        <dbReference type="ARBA" id="ARBA00061283"/>
    </source>
</evidence>
<dbReference type="GO" id="GO:0009228">
    <property type="term" value="P:thiamine biosynthetic process"/>
    <property type="evidence" value="ECO:0007669"/>
    <property type="project" value="UniProtKB-KW"/>
</dbReference>
<evidence type="ECO:0000259" key="18">
    <source>
        <dbReference type="Pfam" id="PF02581"/>
    </source>
</evidence>
<keyword evidence="11" id="KW-0460">Magnesium</keyword>
<gene>
    <name evidence="19" type="ORF">SCHPADRAFT_820033</name>
</gene>
<evidence type="ECO:0000256" key="9">
    <source>
        <dbReference type="ARBA" id="ARBA00022777"/>
    </source>
</evidence>
<evidence type="ECO:0000256" key="10">
    <source>
        <dbReference type="ARBA" id="ARBA00022840"/>
    </source>
</evidence>
<keyword evidence="9" id="KW-0418">Kinase</keyword>
<dbReference type="GO" id="GO:0004417">
    <property type="term" value="F:hydroxyethylthiazole kinase activity"/>
    <property type="evidence" value="ECO:0007669"/>
    <property type="project" value="UniProtKB-EC"/>
</dbReference>
<evidence type="ECO:0000256" key="15">
    <source>
        <dbReference type="ARBA" id="ARBA00047883"/>
    </source>
</evidence>
<evidence type="ECO:0000313" key="19">
    <source>
        <dbReference type="EMBL" id="KLO18356.1"/>
    </source>
</evidence>
<protein>
    <submittedName>
        <fullName evidence="19">HK-domain-containing protein</fullName>
    </submittedName>
</protein>
<dbReference type="NCBIfam" id="TIGR00693">
    <property type="entry name" value="thiE"/>
    <property type="match status" value="1"/>
</dbReference>
<dbReference type="InterPro" id="IPR013785">
    <property type="entry name" value="Aldolase_TIM"/>
</dbReference>
<dbReference type="PANTHER" id="PTHR20857:SF23">
    <property type="entry name" value="THIAMINE BIOSYNTHETIC BIFUNCTIONAL ENZYME"/>
    <property type="match status" value="1"/>
</dbReference>
<organism evidence="19 20">
    <name type="scientific">Schizopora paradoxa</name>
    <dbReference type="NCBI Taxonomy" id="27342"/>
    <lineage>
        <taxon>Eukaryota</taxon>
        <taxon>Fungi</taxon>
        <taxon>Dikarya</taxon>
        <taxon>Basidiomycota</taxon>
        <taxon>Agaricomycotina</taxon>
        <taxon>Agaricomycetes</taxon>
        <taxon>Hymenochaetales</taxon>
        <taxon>Schizoporaceae</taxon>
        <taxon>Schizopora</taxon>
    </lineage>
</organism>
<comment type="catalytic activity">
    <reaction evidence="15">
        <text>2-[(2R,5Z)-2-carboxy-4-methylthiazol-5(2H)-ylidene]ethyl phosphate + 4-amino-2-methyl-5-(diphosphooxymethyl)pyrimidine + 2 H(+) = thiamine phosphate + CO2 + diphosphate</text>
        <dbReference type="Rhea" id="RHEA:47844"/>
        <dbReference type="ChEBI" id="CHEBI:15378"/>
        <dbReference type="ChEBI" id="CHEBI:16526"/>
        <dbReference type="ChEBI" id="CHEBI:33019"/>
        <dbReference type="ChEBI" id="CHEBI:37575"/>
        <dbReference type="ChEBI" id="CHEBI:57841"/>
        <dbReference type="ChEBI" id="CHEBI:62899"/>
        <dbReference type="EC" id="2.5.1.3"/>
    </reaction>
</comment>
<dbReference type="Pfam" id="PF02581">
    <property type="entry name" value="TMP-TENI"/>
    <property type="match status" value="1"/>
</dbReference>
<evidence type="ECO:0000256" key="16">
    <source>
        <dbReference type="ARBA" id="ARBA00061146"/>
    </source>
</evidence>
<dbReference type="InterPro" id="IPR036206">
    <property type="entry name" value="ThiamineP_synth_sf"/>
</dbReference>
<evidence type="ECO:0000256" key="1">
    <source>
        <dbReference type="ARBA" id="ARBA00001771"/>
    </source>
</evidence>
<comment type="pathway">
    <text evidence="4">Cofactor biosynthesis; thiamine diphosphate biosynthesis; 4-methyl-5-(2-phosphoethyl)-thiazole from 5-(2-hydroxyethyl)-4-methylthiazole: step 1/1.</text>
</comment>
<accession>A0A0H2SML5</accession>
<comment type="catalytic activity">
    <reaction evidence="13">
        <text>4-methyl-5-(2-phosphooxyethyl)-thiazole + 4-amino-2-methyl-5-(diphosphooxymethyl)pyrimidine + H(+) = thiamine phosphate + diphosphate</text>
        <dbReference type="Rhea" id="RHEA:22328"/>
        <dbReference type="ChEBI" id="CHEBI:15378"/>
        <dbReference type="ChEBI" id="CHEBI:33019"/>
        <dbReference type="ChEBI" id="CHEBI:37575"/>
        <dbReference type="ChEBI" id="CHEBI:57841"/>
        <dbReference type="ChEBI" id="CHEBI:58296"/>
        <dbReference type="EC" id="2.5.1.3"/>
    </reaction>
</comment>
<evidence type="ECO:0000256" key="6">
    <source>
        <dbReference type="ARBA" id="ARBA00022679"/>
    </source>
</evidence>
<dbReference type="InterPro" id="IPR034291">
    <property type="entry name" value="TMP_synthase"/>
</dbReference>
<comment type="cofactor">
    <cofactor evidence="2">
        <name>Mg(2+)</name>
        <dbReference type="ChEBI" id="CHEBI:18420"/>
    </cofactor>
</comment>
<keyword evidence="8" id="KW-0547">Nucleotide-binding</keyword>
<dbReference type="CDD" id="cd00564">
    <property type="entry name" value="TMP_TenI"/>
    <property type="match status" value="1"/>
</dbReference>
<comment type="similarity">
    <text evidence="17">In the N-terminal section; belongs to the thiamine-phosphate synthase family.</text>
</comment>
<evidence type="ECO:0000256" key="4">
    <source>
        <dbReference type="ARBA" id="ARBA00004868"/>
    </source>
</evidence>
<evidence type="ECO:0000256" key="2">
    <source>
        <dbReference type="ARBA" id="ARBA00001946"/>
    </source>
</evidence>
<dbReference type="FunCoup" id="A0A0H2SML5">
    <property type="interactions" value="303"/>
</dbReference>
<dbReference type="UniPathway" id="UPA00060">
    <property type="reaction ID" value="UER00139"/>
</dbReference>
<dbReference type="CDD" id="cd01170">
    <property type="entry name" value="THZ_kinase"/>
    <property type="match status" value="1"/>
</dbReference>
<dbReference type="GO" id="GO:0009229">
    <property type="term" value="P:thiamine diphosphate biosynthetic process"/>
    <property type="evidence" value="ECO:0007669"/>
    <property type="project" value="UniProtKB-UniPathway"/>
</dbReference>
<evidence type="ECO:0000313" key="20">
    <source>
        <dbReference type="Proteomes" id="UP000053477"/>
    </source>
</evidence>
<comment type="catalytic activity">
    <reaction evidence="14">
        <text>2-(2-carboxy-4-methylthiazol-5-yl)ethyl phosphate + 4-amino-2-methyl-5-(diphosphooxymethyl)pyrimidine + 2 H(+) = thiamine phosphate + CO2 + diphosphate</text>
        <dbReference type="Rhea" id="RHEA:47848"/>
        <dbReference type="ChEBI" id="CHEBI:15378"/>
        <dbReference type="ChEBI" id="CHEBI:16526"/>
        <dbReference type="ChEBI" id="CHEBI:33019"/>
        <dbReference type="ChEBI" id="CHEBI:37575"/>
        <dbReference type="ChEBI" id="CHEBI:57841"/>
        <dbReference type="ChEBI" id="CHEBI:62890"/>
        <dbReference type="EC" id="2.5.1.3"/>
    </reaction>
</comment>
<evidence type="ECO:0000256" key="13">
    <source>
        <dbReference type="ARBA" id="ARBA00047334"/>
    </source>
</evidence>
<dbReference type="SUPFAM" id="SSF51391">
    <property type="entry name" value="Thiamin phosphate synthase"/>
    <property type="match status" value="1"/>
</dbReference>
<proteinExistence type="inferred from homology"/>
<sequence>MLTNAPDYSVYLVTGRDLLPSGADYYQVIEQAIKGGATIVQVREKKCQTWDFLEIASRTKEICHKHNVPVLINDRVDIALAIEADGVHLGQEDMPISIARKLLPKGSIIGVSCNSVEDARNAVKDGAGYVGIGPVWFTQTKSDLKPTLGPRGAGEILETLSGTQIKAVAIGGIKSSNVLRLLHGAVSTSDRPLDGVAVVGDIMAAQDPFAATLRLSECYKAFTKSPPPQFSLGSNASDLSQNIVSHAATLLKTIREVGPLVHQITNNVVMNQSANATLALGASPIMATAVQEMEDLSKVSGALLINFGTIGDKLGMLEAGKCANATRKPIVFDPVAIGATQHRRSAANELLSAWQASVIKGNPAEIGALANSAEVKTLGVDSLGSGFADPANLVRRLAKKERCIIAMTGKKDWVSDGKVAICINNGHELLSKITGSGCMVGTSVATFCAGASAVATSASTYDDERVLVRGDMLAGAIGGILAITVASELAASRQDVKGTGTFLPALIDELYNLTPEKLVDRAQIEIFG</sequence>
<dbReference type="STRING" id="27342.A0A0H2SML5"/>
<dbReference type="InterPro" id="IPR022998">
    <property type="entry name" value="ThiamineP_synth_TenI"/>
</dbReference>
<evidence type="ECO:0000256" key="11">
    <source>
        <dbReference type="ARBA" id="ARBA00022842"/>
    </source>
</evidence>
<reference evidence="19 20" key="1">
    <citation type="submission" date="2015-04" db="EMBL/GenBank/DDBJ databases">
        <title>Complete genome sequence of Schizopora paradoxa KUC8140, a cosmopolitan wood degrader in East Asia.</title>
        <authorList>
            <consortium name="DOE Joint Genome Institute"/>
            <person name="Min B."/>
            <person name="Park H."/>
            <person name="Jang Y."/>
            <person name="Kim J.-J."/>
            <person name="Kim K.H."/>
            <person name="Pangilinan J."/>
            <person name="Lipzen A."/>
            <person name="Riley R."/>
            <person name="Grigoriev I.V."/>
            <person name="Spatafora J.W."/>
            <person name="Choi I.-G."/>
        </authorList>
    </citation>
    <scope>NUCLEOTIDE SEQUENCE [LARGE SCALE GENOMIC DNA]</scope>
    <source>
        <strain evidence="19 20">KUC8140</strain>
    </source>
</reference>
<dbReference type="AlphaFoldDB" id="A0A0H2SML5"/>
<dbReference type="Gene3D" id="3.20.20.70">
    <property type="entry name" value="Aldolase class I"/>
    <property type="match status" value="1"/>
</dbReference>
<comment type="catalytic activity">
    <reaction evidence="1">
        <text>5-(2-hydroxyethyl)-4-methylthiazole + ATP = 4-methyl-5-(2-phosphooxyethyl)-thiazole + ADP + H(+)</text>
        <dbReference type="Rhea" id="RHEA:24212"/>
        <dbReference type="ChEBI" id="CHEBI:15378"/>
        <dbReference type="ChEBI" id="CHEBI:17957"/>
        <dbReference type="ChEBI" id="CHEBI:30616"/>
        <dbReference type="ChEBI" id="CHEBI:58296"/>
        <dbReference type="ChEBI" id="CHEBI:456216"/>
        <dbReference type="EC" id="2.7.1.50"/>
    </reaction>
</comment>
<dbReference type="HAMAP" id="MF_00228">
    <property type="entry name" value="Thz_kinase"/>
    <property type="match status" value="1"/>
</dbReference>
<keyword evidence="20" id="KW-1185">Reference proteome</keyword>
<dbReference type="Proteomes" id="UP000053477">
    <property type="component" value="Unassembled WGS sequence"/>
</dbReference>
<dbReference type="InterPro" id="IPR000417">
    <property type="entry name" value="Hyethyz_kinase"/>
</dbReference>
<dbReference type="InParanoid" id="A0A0H2SML5"/>